<keyword evidence="4" id="KW-1185">Reference proteome</keyword>
<accession>A0A495IAS5</accession>
<evidence type="ECO:0000313" key="4">
    <source>
        <dbReference type="Proteomes" id="UP000280008"/>
    </source>
</evidence>
<comment type="caution">
    <text evidence="3">The sequence shown here is derived from an EMBL/GenBank/DDBJ whole genome shotgun (WGS) entry which is preliminary data.</text>
</comment>
<protein>
    <submittedName>
        <fullName evidence="3">Uncharacterized protein</fullName>
    </submittedName>
</protein>
<feature type="compositionally biased region" description="Basic and acidic residues" evidence="1">
    <location>
        <begin position="79"/>
        <end position="97"/>
    </location>
</feature>
<dbReference type="OrthoDB" id="5020844at2"/>
<dbReference type="Proteomes" id="UP000280008">
    <property type="component" value="Unassembled WGS sequence"/>
</dbReference>
<evidence type="ECO:0000313" key="3">
    <source>
        <dbReference type="EMBL" id="RKR73012.1"/>
    </source>
</evidence>
<keyword evidence="2" id="KW-1133">Transmembrane helix</keyword>
<organism evidence="3 4">
    <name type="scientific">Frondihabitans australicus</name>
    <dbReference type="NCBI Taxonomy" id="386892"/>
    <lineage>
        <taxon>Bacteria</taxon>
        <taxon>Bacillati</taxon>
        <taxon>Actinomycetota</taxon>
        <taxon>Actinomycetes</taxon>
        <taxon>Micrococcales</taxon>
        <taxon>Microbacteriaceae</taxon>
        <taxon>Frondihabitans</taxon>
    </lineage>
</organism>
<feature type="transmembrane region" description="Helical" evidence="2">
    <location>
        <begin position="49"/>
        <end position="69"/>
    </location>
</feature>
<evidence type="ECO:0000256" key="1">
    <source>
        <dbReference type="SAM" id="MobiDB-lite"/>
    </source>
</evidence>
<proteinExistence type="predicted"/>
<dbReference type="EMBL" id="RBKS01000001">
    <property type="protein sequence ID" value="RKR73012.1"/>
    <property type="molecule type" value="Genomic_DNA"/>
</dbReference>
<sequence>MLMRVWAWISAGLGLAIMVMTYIDGAIVGVWADEHQTAAETYPDDVLPFFVAGIGFVLLVGGHAVALAGGRRATPAPGYERHPGRSATRDPRGAGRQ</sequence>
<evidence type="ECO:0000256" key="2">
    <source>
        <dbReference type="SAM" id="Phobius"/>
    </source>
</evidence>
<name>A0A495IAS5_9MICO</name>
<keyword evidence="2" id="KW-0472">Membrane</keyword>
<feature type="region of interest" description="Disordered" evidence="1">
    <location>
        <begin position="72"/>
        <end position="97"/>
    </location>
</feature>
<keyword evidence="2" id="KW-0812">Transmembrane</keyword>
<dbReference type="AlphaFoldDB" id="A0A495IAS5"/>
<gene>
    <name evidence="3" type="ORF">C8E83_0094</name>
</gene>
<reference evidence="3 4" key="1">
    <citation type="submission" date="2018-10" db="EMBL/GenBank/DDBJ databases">
        <title>Sequencing the genomes of 1000 actinobacteria strains.</title>
        <authorList>
            <person name="Klenk H.-P."/>
        </authorList>
    </citation>
    <scope>NUCLEOTIDE SEQUENCE [LARGE SCALE GENOMIC DNA]</scope>
    <source>
        <strain evidence="3 4">DSM 17894</strain>
    </source>
</reference>
<dbReference type="RefSeq" id="WP_121367930.1">
    <property type="nucleotide sequence ID" value="NZ_RBKS01000001.1"/>
</dbReference>